<sequence>MNKAKYTEPLASGGELNVTEDGWYIQYYFNGPDLRYNGEFVTIQGNEVDNYIKASRVITKNLQNFRK</sequence>
<dbReference type="AlphaFoldDB" id="A0AA91YXQ4"/>
<dbReference type="RefSeq" id="WP_089543147.1">
    <property type="nucleotide sequence ID" value="NZ_NMPZ01000004.1"/>
</dbReference>
<organism evidence="1 2">
    <name type="scientific">Segatella copri</name>
    <dbReference type="NCBI Taxonomy" id="165179"/>
    <lineage>
        <taxon>Bacteria</taxon>
        <taxon>Pseudomonadati</taxon>
        <taxon>Bacteroidota</taxon>
        <taxon>Bacteroidia</taxon>
        <taxon>Bacteroidales</taxon>
        <taxon>Prevotellaceae</taxon>
        <taxon>Segatella</taxon>
    </lineage>
</organism>
<proteinExistence type="predicted"/>
<dbReference type="Proteomes" id="UP000215155">
    <property type="component" value="Unassembled WGS sequence"/>
</dbReference>
<reference evidence="1 2" key="1">
    <citation type="submission" date="2017-07" db="EMBL/GenBank/DDBJ databases">
        <title>Draft genome sequence of Prevotella copri isolated from the gut of healthy adult Indian.</title>
        <authorList>
            <person name="Das B."/>
            <person name="Bag S."/>
            <person name="Ghosh T.S."/>
        </authorList>
    </citation>
    <scope>NUCLEOTIDE SEQUENCE [LARGE SCALE GENOMIC DNA]</scope>
    <source>
        <strain evidence="1 2">Indica</strain>
    </source>
</reference>
<gene>
    <name evidence="1" type="ORF">CFT61_03810</name>
</gene>
<protein>
    <submittedName>
        <fullName evidence="1">Uncharacterized protein</fullName>
    </submittedName>
</protein>
<comment type="caution">
    <text evidence="1">The sequence shown here is derived from an EMBL/GenBank/DDBJ whole genome shotgun (WGS) entry which is preliminary data.</text>
</comment>
<accession>A0AA91YXQ4</accession>
<evidence type="ECO:0000313" key="1">
    <source>
        <dbReference type="EMBL" id="OXL44805.1"/>
    </source>
</evidence>
<evidence type="ECO:0000313" key="2">
    <source>
        <dbReference type="Proteomes" id="UP000215155"/>
    </source>
</evidence>
<name>A0AA91YXQ4_9BACT</name>
<dbReference type="EMBL" id="NMPZ01000004">
    <property type="protein sequence ID" value="OXL44805.1"/>
    <property type="molecule type" value="Genomic_DNA"/>
</dbReference>